<keyword evidence="5" id="KW-1185">Reference proteome</keyword>
<dbReference type="EMBL" id="CP101118">
    <property type="protein sequence ID" value="WZF87324.1"/>
    <property type="molecule type" value="Genomic_DNA"/>
</dbReference>
<dbReference type="Pfam" id="PF07510">
    <property type="entry name" value="GmrSD_C"/>
    <property type="match status" value="1"/>
</dbReference>
<reference evidence="4 5" key="1">
    <citation type="submission" date="2022-07" db="EMBL/GenBank/DDBJ databases">
        <title>A copper resistant bacterium isolated from sediment samples of deep sea hydrothermal areas.</title>
        <authorList>
            <person name="Zeng X."/>
        </authorList>
    </citation>
    <scope>NUCLEOTIDE SEQUENCE [LARGE SCALE GENOMIC DNA]</scope>
    <source>
        <strain evidence="5">CuT 6</strain>
    </source>
</reference>
<dbReference type="Proteomes" id="UP001475781">
    <property type="component" value="Chromosome"/>
</dbReference>
<feature type="region of interest" description="Disordered" evidence="1">
    <location>
        <begin position="584"/>
        <end position="611"/>
    </location>
</feature>
<evidence type="ECO:0000259" key="3">
    <source>
        <dbReference type="Pfam" id="PF07510"/>
    </source>
</evidence>
<proteinExistence type="predicted"/>
<keyword evidence="4" id="KW-0540">Nuclease</keyword>
<gene>
    <name evidence="4" type="ORF">NLK58_13290</name>
</gene>
<feature type="region of interest" description="Disordered" evidence="1">
    <location>
        <begin position="667"/>
        <end position="686"/>
    </location>
</feature>
<evidence type="ECO:0000256" key="1">
    <source>
        <dbReference type="SAM" id="MobiDB-lite"/>
    </source>
</evidence>
<dbReference type="PANTHER" id="PTHR37292:SF2">
    <property type="entry name" value="DUF262 DOMAIN-CONTAINING PROTEIN"/>
    <property type="match status" value="1"/>
</dbReference>
<evidence type="ECO:0000313" key="4">
    <source>
        <dbReference type="EMBL" id="WZF87324.1"/>
    </source>
</evidence>
<evidence type="ECO:0000313" key="5">
    <source>
        <dbReference type="Proteomes" id="UP001475781"/>
    </source>
</evidence>
<accession>A0ABZ2VY97</accession>
<dbReference type="InterPro" id="IPR011089">
    <property type="entry name" value="GmrSD_C"/>
</dbReference>
<keyword evidence="4" id="KW-0378">Hydrolase</keyword>
<name>A0ABZ2VY97_9GAMM</name>
<feature type="domain" description="GmrSD restriction endonucleases C-terminal" evidence="3">
    <location>
        <begin position="427"/>
        <end position="548"/>
    </location>
</feature>
<dbReference type="RefSeq" id="WP_341580960.1">
    <property type="nucleotide sequence ID" value="NZ_CP101118.1"/>
</dbReference>
<keyword evidence="4" id="KW-0255">Endonuclease</keyword>
<organism evidence="4 5">
    <name type="scientific">Marinobacter metalliresistant</name>
    <dbReference type="NCBI Taxonomy" id="2961995"/>
    <lineage>
        <taxon>Bacteria</taxon>
        <taxon>Pseudomonadati</taxon>
        <taxon>Pseudomonadota</taxon>
        <taxon>Gammaproteobacteria</taxon>
        <taxon>Pseudomonadales</taxon>
        <taxon>Marinobacteraceae</taxon>
        <taxon>Marinobacter</taxon>
    </lineage>
</organism>
<dbReference type="Pfam" id="PF03235">
    <property type="entry name" value="GmrSD_N"/>
    <property type="match status" value="1"/>
</dbReference>
<sequence length="727" mass="83524">MKNKNVAIRKVVKYLNNPEYDGGFWLPNIQRPFVWSPEQIEKLFDSIMREYPISTMLVWRTHSLIKRRKFIDNYHDGIKLSQFQVPEDSRTKLLVLDGQQRLQSLFIGLCGSHSKQELYFNVLSGAPTHTEEMRYQYRFLDANRASFPWVKFKDIVFSNEMPNDLAKQLETKAASPITDEQERRLIRNLWQAQKVFVSEEYVGYQELDSVDNPDAYTENDVVEIFIRANSGGTKLGKSDLLFSLLTASWQDADEAMEELISELNVSGYEFTRDFVMKTCLVLLGKGAAYDVKKFRDEQTKQSMIDKWPQISAAIRDVRDYLFSKTYIRSDKALPSYLTLIPVIYYRYHYPENWQSLAGLDTYLLRTLLCGAFNGRPDGLIDKCIRRINQDKTFSVANLFEVIRSDGRNLDVSEESLLQASYGSRAIHLIFNLWYRQFDYQPAYAGNLPQVDHIFPQSLLKSIKDENPETGRQSLMRYPAATRDQLANCMLLPADENGFQGKNDALPRDWFADKSDAYLDMHLIPKRPSLWEVERFEDFLEARRALIVEKLKHLITDTETDRFSSTPDAIDNVEPDEVEDVVVSSDNDDLTDGVNSLEAEGEERESSLDGVDAKGPEATLAKFLERIAEPTKYIAGFRTKDGKELALERKGRDITLWTQTVSLSGAEFEPAREYSDTDPRNSNLNRKNCPALRLGNPAYVWKLEGADDLLDFVNWYSAASVLTPIETG</sequence>
<feature type="compositionally biased region" description="Basic and acidic residues" evidence="1">
    <location>
        <begin position="668"/>
        <end position="678"/>
    </location>
</feature>
<dbReference type="GO" id="GO:0004519">
    <property type="term" value="F:endonuclease activity"/>
    <property type="evidence" value="ECO:0007669"/>
    <property type="project" value="UniProtKB-KW"/>
</dbReference>
<protein>
    <submittedName>
        <fullName evidence="4">DUF262 domain-containing HNH endonuclease family protein</fullName>
    </submittedName>
</protein>
<evidence type="ECO:0000259" key="2">
    <source>
        <dbReference type="Pfam" id="PF03235"/>
    </source>
</evidence>
<feature type="domain" description="GmrSD restriction endonucleases N-terminal" evidence="2">
    <location>
        <begin position="17"/>
        <end position="245"/>
    </location>
</feature>
<dbReference type="InterPro" id="IPR004919">
    <property type="entry name" value="GmrSD_N"/>
</dbReference>
<dbReference type="PANTHER" id="PTHR37292">
    <property type="entry name" value="VNG6097C"/>
    <property type="match status" value="1"/>
</dbReference>